<evidence type="ECO:0000256" key="6">
    <source>
        <dbReference type="ARBA" id="ARBA00022556"/>
    </source>
</evidence>
<keyword evidence="7 13" id="KW-0808">Transferase</keyword>
<evidence type="ECO:0000256" key="11">
    <source>
        <dbReference type="ARBA" id="ARBA00023098"/>
    </source>
</evidence>
<dbReference type="GO" id="GO:0009029">
    <property type="term" value="F:lipid-A 4'-kinase activity"/>
    <property type="evidence" value="ECO:0007669"/>
    <property type="project" value="UniProtKB-UniRule"/>
</dbReference>
<evidence type="ECO:0000313" key="14">
    <source>
        <dbReference type="EMBL" id="GBC98370.1"/>
    </source>
</evidence>
<evidence type="ECO:0000313" key="15">
    <source>
        <dbReference type="Proteomes" id="UP000236173"/>
    </source>
</evidence>
<evidence type="ECO:0000256" key="3">
    <source>
        <dbReference type="ARBA" id="ARBA00012071"/>
    </source>
</evidence>
<dbReference type="Pfam" id="PF02606">
    <property type="entry name" value="LpxK"/>
    <property type="match status" value="2"/>
</dbReference>
<dbReference type="EMBL" id="BEHT01000009">
    <property type="protein sequence ID" value="GBC98370.1"/>
    <property type="molecule type" value="Genomic_DNA"/>
</dbReference>
<evidence type="ECO:0000256" key="4">
    <source>
        <dbReference type="ARBA" id="ARBA00016436"/>
    </source>
</evidence>
<dbReference type="AlphaFoldDB" id="A0A2H5XB02"/>
<organism evidence="14 15">
    <name type="scientific">Candidatus Fervidibacter japonicus</name>
    <dbReference type="NCBI Taxonomy" id="2035412"/>
    <lineage>
        <taxon>Bacteria</taxon>
        <taxon>Candidatus Fervidibacterota</taxon>
        <taxon>Candidatus Fervidibacter</taxon>
    </lineage>
</organism>
<comment type="similarity">
    <text evidence="13">Belongs to the LpxK family.</text>
</comment>
<evidence type="ECO:0000256" key="1">
    <source>
        <dbReference type="ARBA" id="ARBA00002274"/>
    </source>
</evidence>
<evidence type="ECO:0000256" key="8">
    <source>
        <dbReference type="ARBA" id="ARBA00022741"/>
    </source>
</evidence>
<dbReference type="SUPFAM" id="SSF52540">
    <property type="entry name" value="P-loop containing nucleoside triphosphate hydrolases"/>
    <property type="match status" value="1"/>
</dbReference>
<evidence type="ECO:0000256" key="5">
    <source>
        <dbReference type="ARBA" id="ARBA00022516"/>
    </source>
</evidence>
<evidence type="ECO:0000256" key="2">
    <source>
        <dbReference type="ARBA" id="ARBA00004870"/>
    </source>
</evidence>
<dbReference type="GO" id="GO:0005886">
    <property type="term" value="C:plasma membrane"/>
    <property type="evidence" value="ECO:0007669"/>
    <property type="project" value="TreeGrafter"/>
</dbReference>
<dbReference type="GO" id="GO:0009244">
    <property type="term" value="P:lipopolysaccharide core region biosynthetic process"/>
    <property type="evidence" value="ECO:0007669"/>
    <property type="project" value="TreeGrafter"/>
</dbReference>
<dbReference type="GO" id="GO:0005524">
    <property type="term" value="F:ATP binding"/>
    <property type="evidence" value="ECO:0007669"/>
    <property type="project" value="UniProtKB-UniRule"/>
</dbReference>
<dbReference type="HAMAP" id="MF_00409">
    <property type="entry name" value="LpxK"/>
    <property type="match status" value="1"/>
</dbReference>
<dbReference type="EC" id="2.7.1.130" evidence="3 13"/>
<proteinExistence type="inferred from homology"/>
<feature type="binding site" evidence="13">
    <location>
        <begin position="72"/>
        <end position="79"/>
    </location>
    <ligand>
        <name>ATP</name>
        <dbReference type="ChEBI" id="CHEBI:30616"/>
    </ligand>
</feature>
<keyword evidence="10 13" id="KW-0067">ATP-binding</keyword>
<evidence type="ECO:0000256" key="9">
    <source>
        <dbReference type="ARBA" id="ARBA00022777"/>
    </source>
</evidence>
<evidence type="ECO:0000256" key="7">
    <source>
        <dbReference type="ARBA" id="ARBA00022679"/>
    </source>
</evidence>
<dbReference type="PANTHER" id="PTHR42724">
    <property type="entry name" value="TETRAACYLDISACCHARIDE 4'-KINASE"/>
    <property type="match status" value="1"/>
</dbReference>
<keyword evidence="11 13" id="KW-0443">Lipid metabolism</keyword>
<protein>
    <recommendedName>
        <fullName evidence="4 13">Tetraacyldisaccharide 4'-kinase</fullName>
        <ecNumber evidence="3 13">2.7.1.130</ecNumber>
    </recommendedName>
    <alternativeName>
        <fullName evidence="12 13">Lipid A 4'-kinase</fullName>
    </alternativeName>
</protein>
<dbReference type="InterPro" id="IPR003758">
    <property type="entry name" value="LpxK"/>
</dbReference>
<gene>
    <name evidence="13 14" type="primary">lpxK</name>
    <name evidence="14" type="ORF">HRbin17_00879</name>
</gene>
<comment type="catalytic activity">
    <reaction evidence="13">
        <text>a lipid A disaccharide + ATP = a lipid IVA + ADP + H(+)</text>
        <dbReference type="Rhea" id="RHEA:67840"/>
        <dbReference type="ChEBI" id="CHEBI:15378"/>
        <dbReference type="ChEBI" id="CHEBI:30616"/>
        <dbReference type="ChEBI" id="CHEBI:176343"/>
        <dbReference type="ChEBI" id="CHEBI:176425"/>
        <dbReference type="ChEBI" id="CHEBI:456216"/>
        <dbReference type="EC" id="2.7.1.130"/>
    </reaction>
</comment>
<keyword evidence="9 13" id="KW-0418">Kinase</keyword>
<comment type="caution">
    <text evidence="14">The sequence shown here is derived from an EMBL/GenBank/DDBJ whole genome shotgun (WGS) entry which is preliminary data.</text>
</comment>
<dbReference type="UniPathway" id="UPA00359">
    <property type="reaction ID" value="UER00482"/>
</dbReference>
<keyword evidence="5 13" id="KW-0444">Lipid biosynthesis</keyword>
<keyword evidence="6 13" id="KW-0441">Lipid A biosynthesis</keyword>
<evidence type="ECO:0000256" key="13">
    <source>
        <dbReference type="HAMAP-Rule" id="MF_00409"/>
    </source>
</evidence>
<sequence>MRVVFAGGWRSKWEGWLRAISMPIVDDRKTVARAMSKTVRDGLWLLVRARNALRPQPTVRLPVPVISVGNITVGGTGKTPLTQWLVVRLHQHGHRPAILTPLPADADEVREHATTLPCPIYPGRDRVATAHQALVNGATAIVLDDGFQYRRLHRQLDIVLWDAMAWLHPDNPLLREPLAALQRADVVVLSKADALDTAQRRALQERLNAWANGAKVLAAFGYVPSGVWAWQQKASCPVTALSGLRVVAATAIGNPLYFALTAQRAGCEVVALVCFPDHHRFTPADAEDVLALVRRWKADGVLTTRKDGLKWQKVWQAGVPLWILEVHLHWFWGENALLQTALSACPGDEAVAR</sequence>
<evidence type="ECO:0000256" key="10">
    <source>
        <dbReference type="ARBA" id="ARBA00022840"/>
    </source>
</evidence>
<keyword evidence="8 13" id="KW-0547">Nucleotide-binding</keyword>
<comment type="pathway">
    <text evidence="2 13">Glycolipid biosynthesis; lipid IV(A) biosynthesis; lipid IV(A) from (3R)-3-hydroxytetradecanoyl-[acyl-carrier-protein] and UDP-N-acetyl-alpha-D-glucosamine: step 6/6.</text>
</comment>
<dbReference type="GO" id="GO:0009245">
    <property type="term" value="P:lipid A biosynthetic process"/>
    <property type="evidence" value="ECO:0007669"/>
    <property type="project" value="UniProtKB-UniRule"/>
</dbReference>
<dbReference type="InterPro" id="IPR027417">
    <property type="entry name" value="P-loop_NTPase"/>
</dbReference>
<dbReference type="PANTHER" id="PTHR42724:SF1">
    <property type="entry name" value="TETRAACYLDISACCHARIDE 4'-KINASE, MITOCHONDRIAL-RELATED"/>
    <property type="match status" value="1"/>
</dbReference>
<accession>A0A2H5XB02</accession>
<comment type="function">
    <text evidence="1 13">Transfers the gamma-phosphate of ATP to the 4'-position of a tetraacyldisaccharide 1-phosphate intermediate (termed DS-1-P) to form tetraacyldisaccharide 1,4'-bis-phosphate (lipid IVA).</text>
</comment>
<dbReference type="Proteomes" id="UP000236173">
    <property type="component" value="Unassembled WGS sequence"/>
</dbReference>
<name>A0A2H5XB02_9BACT</name>
<evidence type="ECO:0000256" key="12">
    <source>
        <dbReference type="ARBA" id="ARBA00029757"/>
    </source>
</evidence>
<reference evidence="15" key="1">
    <citation type="submission" date="2017-09" db="EMBL/GenBank/DDBJ databases">
        <title>Metaegenomics of thermophilic ammonia-oxidizing enrichment culture.</title>
        <authorList>
            <person name="Kato S."/>
            <person name="Suzuki K."/>
        </authorList>
    </citation>
    <scope>NUCLEOTIDE SEQUENCE [LARGE SCALE GENOMIC DNA]</scope>
</reference>